<keyword evidence="1" id="KW-1133">Transmembrane helix</keyword>
<reference evidence="2" key="2">
    <citation type="submission" date="2021-04" db="EMBL/GenBank/DDBJ databases">
        <authorList>
            <person name="Gilroy R."/>
        </authorList>
    </citation>
    <scope>NUCLEOTIDE SEQUENCE</scope>
    <source>
        <strain evidence="2">876</strain>
    </source>
</reference>
<feature type="transmembrane region" description="Helical" evidence="1">
    <location>
        <begin position="116"/>
        <end position="137"/>
    </location>
</feature>
<dbReference type="NCBIfam" id="TIGR01906">
    <property type="entry name" value="integ_TIGR01906"/>
    <property type="match status" value="1"/>
</dbReference>
<keyword evidence="1" id="KW-0472">Membrane</keyword>
<organism evidence="2 3">
    <name type="scientific">Candidatus Limosilactobacillus merdavium</name>
    <dbReference type="NCBI Taxonomy" id="2838651"/>
    <lineage>
        <taxon>Bacteria</taxon>
        <taxon>Bacillati</taxon>
        <taxon>Bacillota</taxon>
        <taxon>Bacilli</taxon>
        <taxon>Lactobacillales</taxon>
        <taxon>Lactobacillaceae</taxon>
        <taxon>Limosilactobacillus</taxon>
    </lineage>
</organism>
<feature type="transmembrane region" description="Helical" evidence="1">
    <location>
        <begin position="173"/>
        <end position="192"/>
    </location>
</feature>
<sequence>MKDTIKSLLEVIVYFFGAVSLAIIISINLSVLLIHFNGVGVTSSQLMGDYLRLIYYLQSPWVNQLSFHFLAISKSALEHFSSVRHLILSNELVSLFSWGIIAFIQKKEKKRNQFLMLISLINYVSVALLIFVSLLAVNFNSAFIKFHQLIFRQNNWVFNPKTDPIILAMPSDFFLKLFCLCLLFSLIILYLLRKHNVKQLISGQFRF</sequence>
<dbReference type="EMBL" id="JAHLFK010000002">
    <property type="protein sequence ID" value="MBU3829391.1"/>
    <property type="molecule type" value="Genomic_DNA"/>
</dbReference>
<proteinExistence type="predicted"/>
<evidence type="ECO:0000313" key="3">
    <source>
        <dbReference type="Proteomes" id="UP000824180"/>
    </source>
</evidence>
<protein>
    <submittedName>
        <fullName evidence="2">TIGR01906 family membrane protein</fullName>
    </submittedName>
</protein>
<feature type="transmembrane region" description="Helical" evidence="1">
    <location>
        <begin position="12"/>
        <end position="36"/>
    </location>
</feature>
<evidence type="ECO:0000313" key="2">
    <source>
        <dbReference type="EMBL" id="MBU3829391.1"/>
    </source>
</evidence>
<dbReference type="Pfam" id="PF07314">
    <property type="entry name" value="Lit"/>
    <property type="match status" value="1"/>
</dbReference>
<dbReference type="Proteomes" id="UP000824180">
    <property type="component" value="Unassembled WGS sequence"/>
</dbReference>
<comment type="caution">
    <text evidence="2">The sequence shown here is derived from an EMBL/GenBank/DDBJ whole genome shotgun (WGS) entry which is preliminary data.</text>
</comment>
<name>A0A9E2KSR4_9LACO</name>
<dbReference type="InterPro" id="IPR010178">
    <property type="entry name" value="Lit"/>
</dbReference>
<feature type="transmembrane region" description="Helical" evidence="1">
    <location>
        <begin position="86"/>
        <end position="104"/>
    </location>
</feature>
<reference evidence="2" key="1">
    <citation type="journal article" date="2021" name="PeerJ">
        <title>Extensive microbial diversity within the chicken gut microbiome revealed by metagenomics and culture.</title>
        <authorList>
            <person name="Gilroy R."/>
            <person name="Ravi A."/>
            <person name="Getino M."/>
            <person name="Pursley I."/>
            <person name="Horton D.L."/>
            <person name="Alikhan N.F."/>
            <person name="Baker D."/>
            <person name="Gharbi K."/>
            <person name="Hall N."/>
            <person name="Watson M."/>
            <person name="Adriaenssens E.M."/>
            <person name="Foster-Nyarko E."/>
            <person name="Jarju S."/>
            <person name="Secka A."/>
            <person name="Antonio M."/>
            <person name="Oren A."/>
            <person name="Chaudhuri R.R."/>
            <person name="La Ragione R."/>
            <person name="Hildebrand F."/>
            <person name="Pallen M.J."/>
        </authorList>
    </citation>
    <scope>NUCLEOTIDE SEQUENCE</scope>
    <source>
        <strain evidence="2">876</strain>
    </source>
</reference>
<accession>A0A9E2KSR4</accession>
<keyword evidence="1" id="KW-0812">Transmembrane</keyword>
<dbReference type="AlphaFoldDB" id="A0A9E2KSR4"/>
<evidence type="ECO:0000256" key="1">
    <source>
        <dbReference type="SAM" id="Phobius"/>
    </source>
</evidence>
<gene>
    <name evidence="2" type="ORF">H9843_00570</name>
</gene>